<keyword evidence="2" id="KW-1185">Reference proteome</keyword>
<dbReference type="RefSeq" id="WP_229569141.1">
    <property type="nucleotide sequence ID" value="NZ_AP025226.1"/>
</dbReference>
<protein>
    <submittedName>
        <fullName evidence="1">Uncharacterized protein</fullName>
    </submittedName>
</protein>
<dbReference type="EMBL" id="AP025226">
    <property type="protein sequence ID" value="BDB98771.1"/>
    <property type="molecule type" value="Genomic_DNA"/>
</dbReference>
<proteinExistence type="predicted"/>
<dbReference type="Proteomes" id="UP001319921">
    <property type="component" value="Chromosome"/>
</dbReference>
<name>A0AAQ4CSJ0_9CREN</name>
<organism evidence="1 2">
    <name type="scientific">Saccharolobus caldissimus</name>
    <dbReference type="NCBI Taxonomy" id="1702097"/>
    <lineage>
        <taxon>Archaea</taxon>
        <taxon>Thermoproteota</taxon>
        <taxon>Thermoprotei</taxon>
        <taxon>Sulfolobales</taxon>
        <taxon>Sulfolobaceae</taxon>
        <taxon>Saccharolobus</taxon>
    </lineage>
</organism>
<dbReference type="AlphaFoldDB" id="A0AAQ4CSJ0"/>
<accession>A0AAQ4CSJ0</accession>
<reference evidence="1 2" key="1">
    <citation type="journal article" date="2022" name="Microbiol. Resour. Announc.">
        <title>Complete Genome Sequence of the Hyperthermophilic and Acidophilic Archaeon Saccharolobus caldissimus Strain HS-3T.</title>
        <authorList>
            <person name="Sakai H.D."/>
            <person name="Kurosawa N."/>
        </authorList>
    </citation>
    <scope>NUCLEOTIDE SEQUENCE [LARGE SCALE GENOMIC DNA]</scope>
    <source>
        <strain evidence="1 2">JCM32116</strain>
    </source>
</reference>
<sequence length="173" mass="20624">MNIVKKNHRVFFDDKEEAFSVNGYHFSPWFEEVFYIYSEKDNMLLTVNFREFLNINKIEKQVEKLDKSIITNSSGTLLYLSDGKVHIESLIDMYSQKIITLFNGENVRHERGPICMLNDCRYDVLFYFDNIIYHLVINLNIDYNINSRLYIVNPDLFINEIIIDKLLNRFKAS</sequence>
<dbReference type="KEGG" id="scas:SACC_17880"/>
<evidence type="ECO:0000313" key="1">
    <source>
        <dbReference type="EMBL" id="BDB98771.1"/>
    </source>
</evidence>
<gene>
    <name evidence="1" type="ORF">SACC_17880</name>
</gene>
<dbReference type="GeneID" id="68866517"/>
<evidence type="ECO:0000313" key="2">
    <source>
        <dbReference type="Proteomes" id="UP001319921"/>
    </source>
</evidence>